<comment type="caution">
    <text evidence="1">The sequence shown here is derived from an EMBL/GenBank/DDBJ whole genome shotgun (WGS) entry which is preliminary data.</text>
</comment>
<protein>
    <submittedName>
        <fullName evidence="1">Abi family protein</fullName>
    </submittedName>
</protein>
<reference evidence="1" key="1">
    <citation type="submission" date="2020-10" db="EMBL/GenBank/DDBJ databases">
        <authorList>
            <person name="Gilroy R."/>
        </authorList>
    </citation>
    <scope>NUCLEOTIDE SEQUENCE</scope>
    <source>
        <strain evidence="1">ChiGjej2B2-12916</strain>
    </source>
</reference>
<dbReference type="InterPro" id="IPR011664">
    <property type="entry name" value="Abi_system_AbiD/AbiF-like"/>
</dbReference>
<gene>
    <name evidence="1" type="ORF">IAD31_09060</name>
</gene>
<dbReference type="Proteomes" id="UP000886879">
    <property type="component" value="Unassembled WGS sequence"/>
</dbReference>
<proteinExistence type="predicted"/>
<accession>A0A9D0YTF7</accession>
<name>A0A9D0YTF7_9FIRM</name>
<organism evidence="1 2">
    <name type="scientific">Candidatus Enterenecus faecium</name>
    <dbReference type="NCBI Taxonomy" id="2840780"/>
    <lineage>
        <taxon>Bacteria</taxon>
        <taxon>Bacillati</taxon>
        <taxon>Bacillota</taxon>
        <taxon>Clostridia</taxon>
        <taxon>Eubacteriales</taxon>
        <taxon>Candidatus Enterenecus</taxon>
    </lineage>
</organism>
<dbReference type="AlphaFoldDB" id="A0A9D0YTF7"/>
<evidence type="ECO:0000313" key="1">
    <source>
        <dbReference type="EMBL" id="HIQ61724.1"/>
    </source>
</evidence>
<reference evidence="1" key="2">
    <citation type="journal article" date="2021" name="PeerJ">
        <title>Extensive microbial diversity within the chicken gut microbiome revealed by metagenomics and culture.</title>
        <authorList>
            <person name="Gilroy R."/>
            <person name="Ravi A."/>
            <person name="Getino M."/>
            <person name="Pursley I."/>
            <person name="Horton D.L."/>
            <person name="Alikhan N.F."/>
            <person name="Baker D."/>
            <person name="Gharbi K."/>
            <person name="Hall N."/>
            <person name="Watson M."/>
            <person name="Adriaenssens E.M."/>
            <person name="Foster-Nyarko E."/>
            <person name="Jarju S."/>
            <person name="Secka A."/>
            <person name="Antonio M."/>
            <person name="Oren A."/>
            <person name="Chaudhuri R.R."/>
            <person name="La Ragione R."/>
            <person name="Hildebrand F."/>
            <person name="Pallen M.J."/>
        </authorList>
    </citation>
    <scope>NUCLEOTIDE SEQUENCE</scope>
    <source>
        <strain evidence="1">ChiGjej2B2-12916</strain>
    </source>
</reference>
<sequence>MAKPFMTYQQQLLKLEEKHLVIDDPRAVEDILHRYGYFALISGYKDLLKNPTTKNYKDGTTIYDLVAIYHFDEQLRGLTLQYLLHVERHIRSALSYCFCNTFGDLQTAYLSSQNYDISTAKKSAAVTQLINCYLKPPIVKPTKYVYIEHQKQQHQNVPLWVLVHTLTFGTLSKMYGLCKPQVQSAISREFLGIDEHQLKQILRVVTDFRNVCAHNERLFTHRCPTHDIPNLPLHQKLKIPKNGQEYIYGKRDYFAVVLALRYLIPHKEFLVYKKHLSKLMDNLCATTDKISQEALYEKLGFPCNWKKVTSYKKV</sequence>
<dbReference type="EMBL" id="DVFO01000097">
    <property type="protein sequence ID" value="HIQ61724.1"/>
    <property type="molecule type" value="Genomic_DNA"/>
</dbReference>
<dbReference type="Pfam" id="PF07751">
    <property type="entry name" value="Abi_2"/>
    <property type="match status" value="1"/>
</dbReference>
<evidence type="ECO:0000313" key="2">
    <source>
        <dbReference type="Proteomes" id="UP000886879"/>
    </source>
</evidence>